<gene>
    <name evidence="3" type="ORF">NQ314_013723</name>
</gene>
<dbReference type="Pfam" id="PF02210">
    <property type="entry name" value="Laminin_G_2"/>
    <property type="match status" value="1"/>
</dbReference>
<evidence type="ECO:0000313" key="4">
    <source>
        <dbReference type="Proteomes" id="UP001162156"/>
    </source>
</evidence>
<accession>A0AAV8X570</accession>
<organism evidence="3 4">
    <name type="scientific">Rhamnusium bicolor</name>
    <dbReference type="NCBI Taxonomy" id="1586634"/>
    <lineage>
        <taxon>Eukaryota</taxon>
        <taxon>Metazoa</taxon>
        <taxon>Ecdysozoa</taxon>
        <taxon>Arthropoda</taxon>
        <taxon>Hexapoda</taxon>
        <taxon>Insecta</taxon>
        <taxon>Pterygota</taxon>
        <taxon>Neoptera</taxon>
        <taxon>Endopterygota</taxon>
        <taxon>Coleoptera</taxon>
        <taxon>Polyphaga</taxon>
        <taxon>Cucujiformia</taxon>
        <taxon>Chrysomeloidea</taxon>
        <taxon>Cerambycidae</taxon>
        <taxon>Lepturinae</taxon>
        <taxon>Rhagiini</taxon>
        <taxon>Rhamnusium</taxon>
    </lineage>
</organism>
<feature type="domain" description="Laminin G" evidence="2">
    <location>
        <begin position="1"/>
        <end position="90"/>
    </location>
</feature>
<dbReference type="CDD" id="cd00110">
    <property type="entry name" value="LamG"/>
    <property type="match status" value="1"/>
</dbReference>
<evidence type="ECO:0000256" key="1">
    <source>
        <dbReference type="PROSITE-ProRule" id="PRU00122"/>
    </source>
</evidence>
<dbReference type="InterPro" id="IPR001791">
    <property type="entry name" value="Laminin_G"/>
</dbReference>
<proteinExistence type="predicted"/>
<comment type="caution">
    <text evidence="3">The sequence shown here is derived from an EMBL/GenBank/DDBJ whole genome shotgun (WGS) entry which is preliminary data.</text>
</comment>
<dbReference type="Gene3D" id="2.60.120.200">
    <property type="match status" value="1"/>
</dbReference>
<protein>
    <recommendedName>
        <fullName evidence="2">Laminin G domain-containing protein</fullName>
    </recommendedName>
</protein>
<sequence>MDIWIAVKSKNVVTLSVDNLFTDPKIGAAHSTSTDTGSALFLGGHRFLKKVRGIVSRTPYIGCIRNVEINTEPQPLIPNMAEGNITIGFCPTN</sequence>
<dbReference type="InterPro" id="IPR013320">
    <property type="entry name" value="ConA-like_dom_sf"/>
</dbReference>
<dbReference type="SUPFAM" id="SSF49899">
    <property type="entry name" value="Concanavalin A-like lectins/glucanases"/>
    <property type="match status" value="1"/>
</dbReference>
<dbReference type="PROSITE" id="PS50025">
    <property type="entry name" value="LAM_G_DOMAIN"/>
    <property type="match status" value="1"/>
</dbReference>
<evidence type="ECO:0000259" key="2">
    <source>
        <dbReference type="PROSITE" id="PS50025"/>
    </source>
</evidence>
<reference evidence="3" key="1">
    <citation type="journal article" date="2023" name="Insect Mol. Biol.">
        <title>Genome sequencing provides insights into the evolution of gene families encoding plant cell wall-degrading enzymes in longhorned beetles.</title>
        <authorList>
            <person name="Shin N.R."/>
            <person name="Okamura Y."/>
            <person name="Kirsch R."/>
            <person name="Pauchet Y."/>
        </authorList>
    </citation>
    <scope>NUCLEOTIDE SEQUENCE</scope>
    <source>
        <strain evidence="3">RBIC_L_NR</strain>
    </source>
</reference>
<dbReference type="EMBL" id="JANEYF010003804">
    <property type="protein sequence ID" value="KAJ8933870.1"/>
    <property type="molecule type" value="Genomic_DNA"/>
</dbReference>
<dbReference type="Proteomes" id="UP001162156">
    <property type="component" value="Unassembled WGS sequence"/>
</dbReference>
<name>A0AAV8X570_9CUCU</name>
<keyword evidence="4" id="KW-1185">Reference proteome</keyword>
<dbReference type="AlphaFoldDB" id="A0AAV8X570"/>
<evidence type="ECO:0000313" key="3">
    <source>
        <dbReference type="EMBL" id="KAJ8933870.1"/>
    </source>
</evidence>
<feature type="disulfide bond" evidence="1">
    <location>
        <begin position="63"/>
        <end position="90"/>
    </location>
</feature>
<keyword evidence="1" id="KW-1015">Disulfide bond</keyword>